<evidence type="ECO:0000313" key="2">
    <source>
        <dbReference type="EMBL" id="EMC23564.1"/>
    </source>
</evidence>
<organism evidence="2 3">
    <name type="scientific">Streptococcus mutans SM6</name>
    <dbReference type="NCBI Taxonomy" id="857119"/>
    <lineage>
        <taxon>Bacteria</taxon>
        <taxon>Bacillati</taxon>
        <taxon>Bacillota</taxon>
        <taxon>Bacilli</taxon>
        <taxon>Lactobacillales</taxon>
        <taxon>Streptococcaceae</taxon>
        <taxon>Streptococcus</taxon>
    </lineage>
</organism>
<keyword evidence="1" id="KW-0472">Membrane</keyword>
<sequence length="108" mass="13384">MGLVVLAYTHQDLTRKTFQVKQKQLFWLYVILILAAISLPWHYHWTDLPVTYYLLFTTVSVIWQDYLTFGLFQRYLQQELSFKWRIVFYRFCLYRDIFFIFHILETVL</sequence>
<dbReference type="EMBL" id="AHSR01000027">
    <property type="protein sequence ID" value="EMC23564.1"/>
    <property type="molecule type" value="Genomic_DNA"/>
</dbReference>
<evidence type="ECO:0000313" key="3">
    <source>
        <dbReference type="Proteomes" id="UP000011676"/>
    </source>
</evidence>
<feature type="transmembrane region" description="Helical" evidence="1">
    <location>
        <begin position="50"/>
        <end position="72"/>
    </location>
</feature>
<name>A0A829BM20_STRMG</name>
<dbReference type="RefSeq" id="WP_002285099.1">
    <property type="nucleotide sequence ID" value="NZ_AHSR01000027.1"/>
</dbReference>
<dbReference type="AlphaFoldDB" id="A0A829BM20"/>
<evidence type="ECO:0000256" key="1">
    <source>
        <dbReference type="SAM" id="Phobius"/>
    </source>
</evidence>
<feature type="transmembrane region" description="Helical" evidence="1">
    <location>
        <begin position="25"/>
        <end position="44"/>
    </location>
</feature>
<protein>
    <submittedName>
        <fullName evidence="2">Uncharacterized protein</fullName>
    </submittedName>
</protein>
<accession>A0A829BM20</accession>
<keyword evidence="1" id="KW-1133">Transmembrane helix</keyword>
<comment type="caution">
    <text evidence="2">The sequence shown here is derived from an EMBL/GenBank/DDBJ whole genome shotgun (WGS) entry which is preliminary data.</text>
</comment>
<keyword evidence="1" id="KW-0812">Transmembrane</keyword>
<gene>
    <name evidence="2" type="ORF">SMU82_06404</name>
</gene>
<dbReference type="Proteomes" id="UP000011676">
    <property type="component" value="Unassembled WGS sequence"/>
</dbReference>
<reference evidence="2 3" key="1">
    <citation type="journal article" date="2013" name="Mol. Biol. Evol.">
        <title>Evolutionary and population genomics of the cavity causing bacteria Streptococcus mutans.</title>
        <authorList>
            <person name="Cornejo O.E."/>
            <person name="Lefebure T."/>
            <person name="Pavinski Bitar P.D."/>
            <person name="Lang P."/>
            <person name="Richards V.P."/>
            <person name="Eilertson K."/>
            <person name="Do T."/>
            <person name="Beighton D."/>
            <person name="Zeng L."/>
            <person name="Ahn S.J."/>
            <person name="Burne R.A."/>
            <person name="Siepel A."/>
            <person name="Bustamante C.D."/>
            <person name="Stanhope M.J."/>
        </authorList>
    </citation>
    <scope>NUCLEOTIDE SEQUENCE [LARGE SCALE GENOMIC DNA]</scope>
    <source>
        <strain evidence="2 3">SM6</strain>
    </source>
</reference>
<proteinExistence type="predicted"/>